<dbReference type="Proteomes" id="UP000037269">
    <property type="component" value="Unassembled WGS sequence"/>
</dbReference>
<accession>A0A0D1Y014</accession>
<name>A0A0D1Y014_ANEMI</name>
<sequence length="157" mass="18243">MDLFKKLFGQKDKAFDEERALEQEAVNGDRLSYQRVYRVLANAYRYNIEGVRSAGSEDGLFAEEEYEYEAGELLLYVRYEPSRYAEKKSIIHVRIIAREMGGAYVVCDDMVEEPMALAANNFVQWKQNGKWCEQTDDLIRQLGQATYEAYRAKIPQS</sequence>
<reference evidence="1 3" key="1">
    <citation type="submission" date="2015-07" db="EMBL/GenBank/DDBJ databases">
        <title>Fjat-14205 dsm 2895.</title>
        <authorList>
            <person name="Liu B."/>
            <person name="Wang J."/>
            <person name="Zhu Y."/>
            <person name="Liu G."/>
            <person name="Chen Q."/>
            <person name="Chen Z."/>
            <person name="Lan J."/>
            <person name="Che J."/>
            <person name="Ge C."/>
            <person name="Shi H."/>
            <person name="Pan Z."/>
            <person name="Liu X."/>
        </authorList>
    </citation>
    <scope>NUCLEOTIDE SEQUENCE [LARGE SCALE GENOMIC DNA]</scope>
    <source>
        <strain evidence="1 3">DSM 2895</strain>
    </source>
</reference>
<dbReference type="STRING" id="47500.AF333_19110"/>
<dbReference type="GeneID" id="42307263"/>
<dbReference type="EMBL" id="LGUG01000004">
    <property type="protein sequence ID" value="KON97262.1"/>
    <property type="molecule type" value="Genomic_DNA"/>
</dbReference>
<organism evidence="1 3">
    <name type="scientific">Aneurinibacillus migulanus</name>
    <name type="common">Bacillus migulanus</name>
    <dbReference type="NCBI Taxonomy" id="47500"/>
    <lineage>
        <taxon>Bacteria</taxon>
        <taxon>Bacillati</taxon>
        <taxon>Bacillota</taxon>
        <taxon>Bacilli</taxon>
        <taxon>Bacillales</taxon>
        <taxon>Paenibacillaceae</taxon>
        <taxon>Aneurinibacillus group</taxon>
        <taxon>Aneurinibacillus</taxon>
    </lineage>
</organism>
<dbReference type="Proteomes" id="UP000182836">
    <property type="component" value="Unassembled WGS sequence"/>
</dbReference>
<evidence type="ECO:0000313" key="4">
    <source>
        <dbReference type="Proteomes" id="UP000182836"/>
    </source>
</evidence>
<dbReference type="EMBL" id="FNED01000020">
    <property type="protein sequence ID" value="SDJ54322.1"/>
    <property type="molecule type" value="Genomic_DNA"/>
</dbReference>
<dbReference type="RefSeq" id="WP_043063358.1">
    <property type="nucleotide sequence ID" value="NZ_BJOA01000289.1"/>
</dbReference>
<proteinExistence type="predicted"/>
<protein>
    <submittedName>
        <fullName evidence="1">Uncharacterized protein</fullName>
    </submittedName>
</protein>
<evidence type="ECO:0000313" key="3">
    <source>
        <dbReference type="Proteomes" id="UP000037269"/>
    </source>
</evidence>
<keyword evidence="3" id="KW-1185">Reference proteome</keyword>
<evidence type="ECO:0000313" key="1">
    <source>
        <dbReference type="EMBL" id="KON97262.1"/>
    </source>
</evidence>
<dbReference type="AlphaFoldDB" id="A0A0D1Y014"/>
<reference evidence="2 4" key="2">
    <citation type="submission" date="2016-10" db="EMBL/GenBank/DDBJ databases">
        <authorList>
            <person name="de Groot N.N."/>
        </authorList>
    </citation>
    <scope>NUCLEOTIDE SEQUENCE [LARGE SCALE GENOMIC DNA]</scope>
    <source>
        <strain evidence="2 4">DSM 2895</strain>
    </source>
</reference>
<gene>
    <name evidence="1" type="ORF">AF333_19110</name>
    <name evidence="2" type="ORF">SAMN04487909_12051</name>
</gene>
<evidence type="ECO:0000313" key="2">
    <source>
        <dbReference type="EMBL" id="SDJ54322.1"/>
    </source>
</evidence>
<dbReference type="PATRIC" id="fig|47500.12.peg.6214"/>